<organism evidence="1">
    <name type="scientific">Rhizophora mucronata</name>
    <name type="common">Asiatic mangrove</name>
    <dbReference type="NCBI Taxonomy" id="61149"/>
    <lineage>
        <taxon>Eukaryota</taxon>
        <taxon>Viridiplantae</taxon>
        <taxon>Streptophyta</taxon>
        <taxon>Embryophyta</taxon>
        <taxon>Tracheophyta</taxon>
        <taxon>Spermatophyta</taxon>
        <taxon>Magnoliopsida</taxon>
        <taxon>eudicotyledons</taxon>
        <taxon>Gunneridae</taxon>
        <taxon>Pentapetalae</taxon>
        <taxon>rosids</taxon>
        <taxon>fabids</taxon>
        <taxon>Malpighiales</taxon>
        <taxon>Rhizophoraceae</taxon>
        <taxon>Rhizophora</taxon>
    </lineage>
</organism>
<protein>
    <submittedName>
        <fullName evidence="1">Uncharacterized protein</fullName>
    </submittedName>
</protein>
<evidence type="ECO:0000313" key="1">
    <source>
        <dbReference type="EMBL" id="MBX65755.1"/>
    </source>
</evidence>
<proteinExistence type="predicted"/>
<name>A0A2P2QFR7_RHIMU</name>
<dbReference type="AlphaFoldDB" id="A0A2P2QFR7"/>
<sequence>MKFDRQTYQANTTRQVCQILAAKMHFEELENNWNAYKEKIKIVIN</sequence>
<reference evidence="1" key="1">
    <citation type="submission" date="2018-02" db="EMBL/GenBank/DDBJ databases">
        <title>Rhizophora mucronata_Transcriptome.</title>
        <authorList>
            <person name="Meera S.P."/>
            <person name="Sreeshan A."/>
            <person name="Augustine A."/>
        </authorList>
    </citation>
    <scope>NUCLEOTIDE SEQUENCE</scope>
    <source>
        <tissue evidence="1">Leaf</tissue>
    </source>
</reference>
<accession>A0A2P2QFR7</accession>
<dbReference type="EMBL" id="GGEC01085271">
    <property type="protein sequence ID" value="MBX65755.1"/>
    <property type="molecule type" value="Transcribed_RNA"/>
</dbReference>